<evidence type="ECO:0000313" key="12">
    <source>
        <dbReference type="EMBL" id="KAJ8313971.1"/>
    </source>
</evidence>
<dbReference type="EMBL" id="JARBDR010000342">
    <property type="protein sequence ID" value="KAJ8313971.1"/>
    <property type="molecule type" value="Genomic_DNA"/>
</dbReference>
<comment type="pathway">
    <text evidence="3">tRNA modification; 5-methoxycarbonylmethyl-2-thiouridine-tRNA biosynthesis.</text>
</comment>
<evidence type="ECO:0000256" key="6">
    <source>
        <dbReference type="ARBA" id="ARBA00022490"/>
    </source>
</evidence>
<keyword evidence="8" id="KW-0819">tRNA processing</keyword>
<keyword evidence="9" id="KW-0677">Repeat</keyword>
<keyword evidence="7 11" id="KW-0853">WD repeat</keyword>
<evidence type="ECO:0000256" key="3">
    <source>
        <dbReference type="ARBA" id="ARBA00005043"/>
    </source>
</evidence>
<dbReference type="PANTHER" id="PTHR44111:SF1">
    <property type="entry name" value="ELONGATOR COMPLEX PROTEIN 2"/>
    <property type="match status" value="1"/>
</dbReference>
<feature type="repeat" description="WD" evidence="11">
    <location>
        <begin position="199"/>
        <end position="236"/>
    </location>
</feature>
<name>A0ABQ9F9E6_TEGGR</name>
<evidence type="ECO:0000256" key="10">
    <source>
        <dbReference type="ARBA" id="ARBA00023242"/>
    </source>
</evidence>
<evidence type="ECO:0000256" key="9">
    <source>
        <dbReference type="ARBA" id="ARBA00022737"/>
    </source>
</evidence>
<dbReference type="PROSITE" id="PS50082">
    <property type="entry name" value="WD_REPEATS_2"/>
    <property type="match status" value="3"/>
</dbReference>
<evidence type="ECO:0000313" key="13">
    <source>
        <dbReference type="Proteomes" id="UP001217089"/>
    </source>
</evidence>
<feature type="non-terminal residue" evidence="12">
    <location>
        <position position="761"/>
    </location>
</feature>
<dbReference type="InterPro" id="IPR015943">
    <property type="entry name" value="WD40/YVTN_repeat-like_dom_sf"/>
</dbReference>
<dbReference type="SMART" id="SM00320">
    <property type="entry name" value="WD40"/>
    <property type="match status" value="10"/>
</dbReference>
<comment type="subcellular location">
    <subcellularLocation>
        <location evidence="2">Cytoplasm</location>
    </subcellularLocation>
    <subcellularLocation>
        <location evidence="1">Nucleus</location>
    </subcellularLocation>
</comment>
<dbReference type="InterPro" id="IPR001680">
    <property type="entry name" value="WD40_rpt"/>
</dbReference>
<evidence type="ECO:0000256" key="8">
    <source>
        <dbReference type="ARBA" id="ARBA00022694"/>
    </source>
</evidence>
<reference evidence="12 13" key="1">
    <citation type="submission" date="2022-12" db="EMBL/GenBank/DDBJ databases">
        <title>Chromosome-level genome of Tegillarca granosa.</title>
        <authorList>
            <person name="Kim J."/>
        </authorList>
    </citation>
    <scope>NUCLEOTIDE SEQUENCE [LARGE SCALE GENOMIC DNA]</scope>
    <source>
        <strain evidence="12">Teg-2019</strain>
        <tissue evidence="12">Adductor muscle</tissue>
    </source>
</reference>
<sequence>MEQCYVSTGCNRTPHSADWGSNGLICYAADNSIAIYQPEHEDIEAQVLSTLNHHKNRVNCVTWIKSYGKEFPPGFVSGSVDCNVVVWKSDGNGKYKPSSTLKSHTGSVNAVTAIQTSFGNSQSDQIYVASSSADSTVNIWKKTGDDEFVLIQTLKFGTGFILDLVATIIPNTNVTLLACGCDDHKIHLYVEQDNQVMSLSGHEDWIRAVDFTTDDDGDILLASAAQDNFIRIWRLSRKTEGVDLIKPIKELSLEEEIKIKGNTFKFNYNKVVVVFAVSLESVLHGHENWIYSIKWQPKLKTDTGYHQPMCLLSASMDKTMILWKPDPESGVWVEDVRVGEVGGNTLGLYGGMFSPDGTSIMAHGYQGAFHQWTFCQKTNSWRPVVTVGGHFDEVQDLDWDKGSGQFVISVSTDQTSRLHAPWVKDKRKTLWYEIARPQVHGYDMQCLSIINRYKFASGADEKEAQNRPEGASVPALGLSNKAVSSGQAVTKTSDIEQHPNDQYPEVYFTAVTLKEPPTEEHLLQNTLWPETQKLYGHGYEIFSLATDPTGQILASSCKAAKTDFAGVILWDISSWRQIETLQGHTLTVTQMSFSHNGCYLLTVSRDRTWCLYKKNTTESSSNSDKSFRRIAHTDKQGSVHSRIIWSCCWSHDDKFFFTASRDKKVMVWQKDEFEKEQAGTPPKPVSVLEVSDSATAIDVAPLFVKDNRYLVSVGLENGSILLYTYLHGDKKDNSCWQQVSESRGKKLLVITSTKHQLDLFI</sequence>
<feature type="repeat" description="WD" evidence="11">
    <location>
        <begin position="637"/>
        <end position="669"/>
    </location>
</feature>
<evidence type="ECO:0000256" key="1">
    <source>
        <dbReference type="ARBA" id="ARBA00004123"/>
    </source>
</evidence>
<proteinExistence type="inferred from homology"/>
<comment type="similarity">
    <text evidence="4">Belongs to the WD repeat ELP2 family.</text>
</comment>
<dbReference type="InterPro" id="IPR036322">
    <property type="entry name" value="WD40_repeat_dom_sf"/>
</dbReference>
<feature type="repeat" description="WD" evidence="11">
    <location>
        <begin position="581"/>
        <end position="622"/>
    </location>
</feature>
<dbReference type="Proteomes" id="UP001217089">
    <property type="component" value="Unassembled WGS sequence"/>
</dbReference>
<protein>
    <recommendedName>
        <fullName evidence="5">Elongator complex protein 2</fullName>
    </recommendedName>
</protein>
<dbReference type="InterPro" id="IPR037289">
    <property type="entry name" value="Elp2"/>
</dbReference>
<keyword evidence="10" id="KW-0539">Nucleus</keyword>
<gene>
    <name evidence="12" type="ORF">KUTeg_008532</name>
</gene>
<dbReference type="SUPFAM" id="SSF50978">
    <property type="entry name" value="WD40 repeat-like"/>
    <property type="match status" value="2"/>
</dbReference>
<accession>A0ABQ9F9E6</accession>
<dbReference type="SUPFAM" id="SSF50969">
    <property type="entry name" value="YVTN repeat-like/Quinoprotein amine dehydrogenase"/>
    <property type="match status" value="1"/>
</dbReference>
<evidence type="ECO:0000256" key="7">
    <source>
        <dbReference type="ARBA" id="ARBA00022574"/>
    </source>
</evidence>
<keyword evidence="6" id="KW-0963">Cytoplasm</keyword>
<dbReference type="PROSITE" id="PS50294">
    <property type="entry name" value="WD_REPEATS_REGION"/>
    <property type="match status" value="1"/>
</dbReference>
<evidence type="ECO:0000256" key="4">
    <source>
        <dbReference type="ARBA" id="ARBA00005881"/>
    </source>
</evidence>
<comment type="caution">
    <text evidence="12">The sequence shown here is derived from an EMBL/GenBank/DDBJ whole genome shotgun (WGS) entry which is preliminary data.</text>
</comment>
<keyword evidence="13" id="KW-1185">Reference proteome</keyword>
<dbReference type="PANTHER" id="PTHR44111">
    <property type="entry name" value="ELONGATOR COMPLEX PROTEIN 2"/>
    <property type="match status" value="1"/>
</dbReference>
<evidence type="ECO:0000256" key="11">
    <source>
        <dbReference type="PROSITE-ProRule" id="PRU00221"/>
    </source>
</evidence>
<dbReference type="Pfam" id="PF00400">
    <property type="entry name" value="WD40"/>
    <property type="match status" value="6"/>
</dbReference>
<dbReference type="Gene3D" id="2.130.10.10">
    <property type="entry name" value="YVTN repeat-like/Quinoprotein amine dehydrogenase"/>
    <property type="match status" value="5"/>
</dbReference>
<organism evidence="12 13">
    <name type="scientific">Tegillarca granosa</name>
    <name type="common">Malaysian cockle</name>
    <name type="synonym">Anadara granosa</name>
    <dbReference type="NCBI Taxonomy" id="220873"/>
    <lineage>
        <taxon>Eukaryota</taxon>
        <taxon>Metazoa</taxon>
        <taxon>Spiralia</taxon>
        <taxon>Lophotrochozoa</taxon>
        <taxon>Mollusca</taxon>
        <taxon>Bivalvia</taxon>
        <taxon>Autobranchia</taxon>
        <taxon>Pteriomorphia</taxon>
        <taxon>Arcoida</taxon>
        <taxon>Arcoidea</taxon>
        <taxon>Arcidae</taxon>
        <taxon>Tegillarca</taxon>
    </lineage>
</organism>
<evidence type="ECO:0000256" key="5">
    <source>
        <dbReference type="ARBA" id="ARBA00020267"/>
    </source>
</evidence>
<dbReference type="InterPro" id="IPR011044">
    <property type="entry name" value="Quino_amine_DH_bsu"/>
</dbReference>
<evidence type="ECO:0000256" key="2">
    <source>
        <dbReference type="ARBA" id="ARBA00004496"/>
    </source>
</evidence>